<dbReference type="AlphaFoldDB" id="A0A518CET8"/>
<keyword evidence="2" id="KW-1185">Reference proteome</keyword>
<reference evidence="2" key="1">
    <citation type="submission" date="2019-02" db="EMBL/GenBank/DDBJ databases">
        <title>Deep-cultivation of Planctomycetes and their phenomic and genomic characterization uncovers novel biology.</title>
        <authorList>
            <person name="Wiegand S."/>
            <person name="Jogler M."/>
            <person name="Boedeker C."/>
            <person name="Pinto D."/>
            <person name="Vollmers J."/>
            <person name="Rivas-Marin E."/>
            <person name="Kohn T."/>
            <person name="Peeters S.H."/>
            <person name="Heuer A."/>
            <person name="Rast P."/>
            <person name="Oberbeckmann S."/>
            <person name="Bunk B."/>
            <person name="Jeske O."/>
            <person name="Meyerdierks A."/>
            <person name="Storesund J.E."/>
            <person name="Kallscheuer N."/>
            <person name="Luecker S."/>
            <person name="Lage O.M."/>
            <person name="Pohl T."/>
            <person name="Merkel B.J."/>
            <person name="Hornburger P."/>
            <person name="Mueller R.-W."/>
            <person name="Bruemmer F."/>
            <person name="Labrenz M."/>
            <person name="Spormann A.M."/>
            <person name="Op den Camp H."/>
            <person name="Overmann J."/>
            <person name="Amann R."/>
            <person name="Jetten M.S.M."/>
            <person name="Mascher T."/>
            <person name="Medema M.H."/>
            <person name="Devos D.P."/>
            <person name="Kaster A.-K."/>
            <person name="Ovreas L."/>
            <person name="Rohde M."/>
            <person name="Galperin M.Y."/>
            <person name="Jogler C."/>
        </authorList>
    </citation>
    <scope>NUCLEOTIDE SEQUENCE [LARGE SCALE GENOMIC DNA]</scope>
    <source>
        <strain evidence="2">Pan97</strain>
    </source>
</reference>
<sequence length="56" mass="6444">MILKIPGNFVNGLGLGFRTFFEWLSQTKRKPLFSGGKRLFLRVVPKDDTWNNLSDS</sequence>
<dbReference type="Proteomes" id="UP000318626">
    <property type="component" value="Chromosome"/>
</dbReference>
<evidence type="ECO:0000313" key="1">
    <source>
        <dbReference type="EMBL" id="QDU77748.1"/>
    </source>
</evidence>
<dbReference type="KEGG" id="bvo:Pan97_48220"/>
<accession>A0A518CET8</accession>
<protein>
    <submittedName>
        <fullName evidence="1">Uncharacterized protein</fullName>
    </submittedName>
</protein>
<gene>
    <name evidence="1" type="ORF">Pan97_48220</name>
</gene>
<evidence type="ECO:0000313" key="2">
    <source>
        <dbReference type="Proteomes" id="UP000318626"/>
    </source>
</evidence>
<proteinExistence type="predicted"/>
<organism evidence="1 2">
    <name type="scientific">Bremerella volcania</name>
    <dbReference type="NCBI Taxonomy" id="2527984"/>
    <lineage>
        <taxon>Bacteria</taxon>
        <taxon>Pseudomonadati</taxon>
        <taxon>Planctomycetota</taxon>
        <taxon>Planctomycetia</taxon>
        <taxon>Pirellulales</taxon>
        <taxon>Pirellulaceae</taxon>
        <taxon>Bremerella</taxon>
    </lineage>
</organism>
<dbReference type="EMBL" id="CP036289">
    <property type="protein sequence ID" value="QDU77748.1"/>
    <property type="molecule type" value="Genomic_DNA"/>
</dbReference>
<name>A0A518CET8_9BACT</name>